<evidence type="ECO:0000256" key="4">
    <source>
        <dbReference type="SAM" id="SignalP"/>
    </source>
</evidence>
<comment type="caution">
    <text evidence="6">The sequence shown here is derived from an EMBL/GenBank/DDBJ whole genome shotgun (WGS) entry which is preliminary data.</text>
</comment>
<dbReference type="Pfam" id="PF00026">
    <property type="entry name" value="Asp"/>
    <property type="match status" value="1"/>
</dbReference>
<evidence type="ECO:0000313" key="7">
    <source>
        <dbReference type="Proteomes" id="UP001150217"/>
    </source>
</evidence>
<dbReference type="InterPro" id="IPR034164">
    <property type="entry name" value="Pepsin-like_dom"/>
</dbReference>
<keyword evidence="4" id="KW-0732">Signal</keyword>
<dbReference type="Gene3D" id="2.40.70.10">
    <property type="entry name" value="Acid Proteases"/>
    <property type="match status" value="2"/>
</dbReference>
<evidence type="ECO:0000256" key="2">
    <source>
        <dbReference type="ARBA" id="ARBA00022750"/>
    </source>
</evidence>
<evidence type="ECO:0000313" key="6">
    <source>
        <dbReference type="EMBL" id="KAJ4474797.1"/>
    </source>
</evidence>
<keyword evidence="7" id="KW-1185">Reference proteome</keyword>
<proteinExistence type="inferred from homology"/>
<keyword evidence="3 6" id="KW-0645">Protease</keyword>
<feature type="chain" id="PRO_5045596103" evidence="4">
    <location>
        <begin position="20"/>
        <end position="408"/>
    </location>
</feature>
<dbReference type="PROSITE" id="PS51767">
    <property type="entry name" value="PEPTIDASE_A1"/>
    <property type="match status" value="1"/>
</dbReference>
<dbReference type="SUPFAM" id="SSF50630">
    <property type="entry name" value="Acid proteases"/>
    <property type="match status" value="1"/>
</dbReference>
<dbReference type="PANTHER" id="PTHR47966">
    <property type="entry name" value="BETA-SITE APP-CLEAVING ENZYME, ISOFORM A-RELATED"/>
    <property type="match status" value="1"/>
</dbReference>
<accession>A0ABQ8V561</accession>
<dbReference type="GO" id="GO:0008233">
    <property type="term" value="F:peptidase activity"/>
    <property type="evidence" value="ECO:0007669"/>
    <property type="project" value="UniProtKB-KW"/>
</dbReference>
<evidence type="ECO:0000256" key="1">
    <source>
        <dbReference type="ARBA" id="ARBA00007447"/>
    </source>
</evidence>
<dbReference type="CDD" id="cd05471">
    <property type="entry name" value="pepsin_like"/>
    <property type="match status" value="1"/>
</dbReference>
<gene>
    <name evidence="6" type="ORF">C8R41DRAFT_897397</name>
</gene>
<sequence>MIMIYPFVILCSLLFGVTASPLAPTETPGLSVPIRKFVNVTSGHNLVNTGRSRAQSFRDRAASKRTSSTKRQEVPVVNEIITYIAEITVGADNQTFHLLVDTGSSNTWIGANSSYAYVPSSSSVWTDDIVIVDYGSGYFFGYEYYDTVALSNDLVIKNQSIGVADFQQGFTSMDGILGIGPVALTDGTILGDLAPVTTVPTVSDNLFTEGIISAEVVGIAFVPTTGAADEPEGELIFGDVEGSSKYTGQITYTQKETDYWGITQSISYSGIEIMASAVGVVDTGTTLNYMPTDAFNAYINSTGGIFDEATGLYEITEEQYDALDDLVFTIGGTDFPLTSNAQIWPRTLNANIGGEEGKLYLAAVATDPVEDLNFINGYVFLERYFSVFDNTNSRVGFAATAYTNATTN</sequence>
<keyword evidence="2 3" id="KW-0064">Aspartyl protease</keyword>
<dbReference type="PRINTS" id="PR00792">
    <property type="entry name" value="PEPSIN"/>
</dbReference>
<protein>
    <submittedName>
        <fullName evidence="6">Acid protease</fullName>
    </submittedName>
</protein>
<dbReference type="PROSITE" id="PS00141">
    <property type="entry name" value="ASP_PROTEASE"/>
    <property type="match status" value="2"/>
</dbReference>
<feature type="domain" description="Peptidase A1" evidence="5">
    <location>
        <begin position="83"/>
        <end position="398"/>
    </location>
</feature>
<evidence type="ECO:0000256" key="3">
    <source>
        <dbReference type="RuleBase" id="RU000454"/>
    </source>
</evidence>
<keyword evidence="3" id="KW-0378">Hydrolase</keyword>
<evidence type="ECO:0000259" key="5">
    <source>
        <dbReference type="PROSITE" id="PS51767"/>
    </source>
</evidence>
<dbReference type="InterPro" id="IPR033121">
    <property type="entry name" value="PEPTIDASE_A1"/>
</dbReference>
<dbReference type="PANTHER" id="PTHR47966:SF51">
    <property type="entry name" value="BETA-SITE APP-CLEAVING ENZYME, ISOFORM A-RELATED"/>
    <property type="match status" value="1"/>
</dbReference>
<dbReference type="Proteomes" id="UP001150217">
    <property type="component" value="Unassembled WGS sequence"/>
</dbReference>
<dbReference type="GO" id="GO:0006508">
    <property type="term" value="P:proteolysis"/>
    <property type="evidence" value="ECO:0007669"/>
    <property type="project" value="UniProtKB-KW"/>
</dbReference>
<dbReference type="InterPro" id="IPR001461">
    <property type="entry name" value="Aspartic_peptidase_A1"/>
</dbReference>
<dbReference type="EMBL" id="JANVFT010000076">
    <property type="protein sequence ID" value="KAJ4474797.1"/>
    <property type="molecule type" value="Genomic_DNA"/>
</dbReference>
<organism evidence="6 7">
    <name type="scientific">Lentinula lateritia</name>
    <dbReference type="NCBI Taxonomy" id="40482"/>
    <lineage>
        <taxon>Eukaryota</taxon>
        <taxon>Fungi</taxon>
        <taxon>Dikarya</taxon>
        <taxon>Basidiomycota</taxon>
        <taxon>Agaricomycotina</taxon>
        <taxon>Agaricomycetes</taxon>
        <taxon>Agaricomycetidae</taxon>
        <taxon>Agaricales</taxon>
        <taxon>Marasmiineae</taxon>
        <taxon>Omphalotaceae</taxon>
        <taxon>Lentinula</taxon>
    </lineage>
</organism>
<feature type="signal peptide" evidence="4">
    <location>
        <begin position="1"/>
        <end position="19"/>
    </location>
</feature>
<dbReference type="InterPro" id="IPR021109">
    <property type="entry name" value="Peptidase_aspartic_dom_sf"/>
</dbReference>
<name>A0ABQ8V561_9AGAR</name>
<dbReference type="InterPro" id="IPR001969">
    <property type="entry name" value="Aspartic_peptidase_AS"/>
</dbReference>
<reference evidence="6" key="1">
    <citation type="submission" date="2022-08" db="EMBL/GenBank/DDBJ databases">
        <title>A Global Phylogenomic Analysis of the Shiitake Genus Lentinula.</title>
        <authorList>
            <consortium name="DOE Joint Genome Institute"/>
            <person name="Sierra-Patev S."/>
            <person name="Min B."/>
            <person name="Naranjo-Ortiz M."/>
            <person name="Looney B."/>
            <person name="Konkel Z."/>
            <person name="Slot J.C."/>
            <person name="Sakamoto Y."/>
            <person name="Steenwyk J.L."/>
            <person name="Rokas A."/>
            <person name="Carro J."/>
            <person name="Camarero S."/>
            <person name="Ferreira P."/>
            <person name="Molpeceres G."/>
            <person name="Ruiz-Duenas F.J."/>
            <person name="Serrano A."/>
            <person name="Henrissat B."/>
            <person name="Drula E."/>
            <person name="Hughes K.W."/>
            <person name="Mata J.L."/>
            <person name="Ishikawa N.K."/>
            <person name="Vargas-Isla R."/>
            <person name="Ushijima S."/>
            <person name="Smith C.A."/>
            <person name="Ahrendt S."/>
            <person name="Andreopoulos W."/>
            <person name="He G."/>
            <person name="Labutti K."/>
            <person name="Lipzen A."/>
            <person name="Ng V."/>
            <person name="Riley R."/>
            <person name="Sandor L."/>
            <person name="Barry K."/>
            <person name="Martinez A.T."/>
            <person name="Xiao Y."/>
            <person name="Gibbons J.G."/>
            <person name="Terashima K."/>
            <person name="Grigoriev I.V."/>
            <person name="Hibbett D.S."/>
        </authorList>
    </citation>
    <scope>NUCLEOTIDE SEQUENCE</scope>
    <source>
        <strain evidence="6">RHP3577 ss4</strain>
    </source>
</reference>
<comment type="similarity">
    <text evidence="1 3">Belongs to the peptidase A1 family.</text>
</comment>